<organism evidence="1 2">
    <name type="scientific">Candidatus Nitrosocosmicus oleophilus</name>
    <dbReference type="NCBI Taxonomy" id="1353260"/>
    <lineage>
        <taxon>Archaea</taxon>
        <taxon>Nitrososphaerota</taxon>
        <taxon>Nitrososphaeria</taxon>
        <taxon>Nitrososphaerales</taxon>
        <taxon>Nitrososphaeraceae</taxon>
        <taxon>Candidatus Nitrosocosmicus</taxon>
    </lineage>
</organism>
<reference evidence="2" key="1">
    <citation type="submission" date="2015-10" db="EMBL/GenBank/DDBJ databases">
        <title>Niche specialization of a soil ammonia-oxidizing archaeon, Candidatus Nitrosocosmicus oleophilus.</title>
        <authorList>
            <person name="Jung M.-Y."/>
            <person name="Rhee S.-K."/>
        </authorList>
    </citation>
    <scope>NUCLEOTIDE SEQUENCE [LARGE SCALE GENOMIC DNA]</scope>
    <source>
        <strain evidence="2">MY3</strain>
    </source>
</reference>
<dbReference type="EMBL" id="CP012850">
    <property type="protein sequence ID" value="ALI37521.1"/>
    <property type="molecule type" value="Genomic_DNA"/>
</dbReference>
<gene>
    <name evidence="1" type="ORF">NMY3_03338</name>
</gene>
<proteinExistence type="predicted"/>
<name>A0A654M4I8_9ARCH</name>
<dbReference type="InterPro" id="IPR007355">
    <property type="entry name" value="DUF424"/>
</dbReference>
<dbReference type="Proteomes" id="UP000058925">
    <property type="component" value="Chromosome"/>
</dbReference>
<sequence>MTYHLNKRVRFVMNQENKYALRRIKYQGTYMINICDLNLVDKVINKGDFAISISKEYFHDEEIDEEEATSLLKSSSMLNLVGKNVVALALRLKLAKENSVKVIEDVPFLMVFSFLGNY</sequence>
<keyword evidence="2" id="KW-1185">Reference proteome</keyword>
<evidence type="ECO:0000313" key="1">
    <source>
        <dbReference type="EMBL" id="ALI37521.1"/>
    </source>
</evidence>
<accession>A0A654M4I8</accession>
<dbReference type="Gene3D" id="3.30.1860.10">
    <property type="entry name" value="uncharacterized conserved protein from methanopyrus kandleri domain like"/>
    <property type="match status" value="1"/>
</dbReference>
<evidence type="ECO:0000313" key="2">
    <source>
        <dbReference type="Proteomes" id="UP000058925"/>
    </source>
</evidence>
<dbReference type="KEGG" id="taa:NMY3_03338"/>
<dbReference type="Pfam" id="PF04242">
    <property type="entry name" value="DUF424"/>
    <property type="match status" value="1"/>
</dbReference>
<dbReference type="AlphaFoldDB" id="A0A654M4I8"/>
<protein>
    <recommendedName>
        <fullName evidence="3">DUF424 domain-containing protein</fullName>
    </recommendedName>
</protein>
<evidence type="ECO:0008006" key="3">
    <source>
        <dbReference type="Google" id="ProtNLM"/>
    </source>
</evidence>